<dbReference type="Pfam" id="PF12697">
    <property type="entry name" value="Abhydrolase_6"/>
    <property type="match status" value="1"/>
</dbReference>
<name>A0A1A3KXY6_MYCAS</name>
<keyword evidence="2" id="KW-0378">Hydrolase</keyword>
<feature type="domain" description="AB hydrolase-1" evidence="1">
    <location>
        <begin position="8"/>
        <end position="232"/>
    </location>
</feature>
<gene>
    <name evidence="2" type="ORF">A5640_26270</name>
</gene>
<dbReference type="InterPro" id="IPR052897">
    <property type="entry name" value="Sec-Metab_Biosynth_Hydrolase"/>
</dbReference>
<dbReference type="InterPro" id="IPR000073">
    <property type="entry name" value="AB_hydrolase_1"/>
</dbReference>
<evidence type="ECO:0000313" key="3">
    <source>
        <dbReference type="Proteomes" id="UP000093925"/>
    </source>
</evidence>
<evidence type="ECO:0000259" key="1">
    <source>
        <dbReference type="Pfam" id="PF12697"/>
    </source>
</evidence>
<dbReference type="SUPFAM" id="SSF53474">
    <property type="entry name" value="alpha/beta-Hydrolases"/>
    <property type="match status" value="1"/>
</dbReference>
<dbReference type="RefSeq" id="WP_065138335.1">
    <property type="nucleotide sequence ID" value="NZ_LZLM01000014.1"/>
</dbReference>
<sequence length="236" mass="25514">MNPPATYVLVPGSWHGGWSWQPVAKRLRAQGYQAVTLTLPGLNDGDDPSMHRLSDAVEYIVGEVRRLPVDDVVLVAHSWGGYPTTGAARLLTGQVRKIVYLNAQIPVRGRSLVDDDPPELREQNLRLIAASPTGSIPATLEDVQRGFMQDVAPELQRLVADLLTPQPGHYFTDALDVDAATLGIPVAYLASECDQALQWPAAEFAARLNVPPIPVPGTHNAMLTHPDEIAEAILAA</sequence>
<protein>
    <submittedName>
        <fullName evidence="2">Alpha/beta hydrolase</fullName>
    </submittedName>
</protein>
<dbReference type="Gene3D" id="3.40.50.1820">
    <property type="entry name" value="alpha/beta hydrolase"/>
    <property type="match status" value="1"/>
</dbReference>
<dbReference type="EMBL" id="LZLM01000014">
    <property type="protein sequence ID" value="OBJ90082.1"/>
    <property type="molecule type" value="Genomic_DNA"/>
</dbReference>
<dbReference type="AlphaFoldDB" id="A0A1A3KXY6"/>
<organism evidence="2 3">
    <name type="scientific">Mycobacterium asiaticum</name>
    <dbReference type="NCBI Taxonomy" id="1790"/>
    <lineage>
        <taxon>Bacteria</taxon>
        <taxon>Bacillati</taxon>
        <taxon>Actinomycetota</taxon>
        <taxon>Actinomycetes</taxon>
        <taxon>Mycobacteriales</taxon>
        <taxon>Mycobacteriaceae</taxon>
        <taxon>Mycobacterium</taxon>
    </lineage>
</organism>
<dbReference type="PANTHER" id="PTHR37017:SF11">
    <property type="entry name" value="ESTERASE_LIPASE_THIOESTERASE DOMAIN-CONTAINING PROTEIN"/>
    <property type="match status" value="1"/>
</dbReference>
<accession>A0A1A3KXY6</accession>
<dbReference type="GO" id="GO:0016787">
    <property type="term" value="F:hydrolase activity"/>
    <property type="evidence" value="ECO:0007669"/>
    <property type="project" value="UniProtKB-KW"/>
</dbReference>
<proteinExistence type="predicted"/>
<comment type="caution">
    <text evidence="2">The sequence shown here is derived from an EMBL/GenBank/DDBJ whole genome shotgun (WGS) entry which is preliminary data.</text>
</comment>
<evidence type="ECO:0000313" key="2">
    <source>
        <dbReference type="EMBL" id="OBJ90082.1"/>
    </source>
</evidence>
<dbReference type="InterPro" id="IPR029058">
    <property type="entry name" value="AB_hydrolase_fold"/>
</dbReference>
<reference evidence="2 3" key="1">
    <citation type="submission" date="2016-06" db="EMBL/GenBank/DDBJ databases">
        <authorList>
            <person name="Kjaerup R.B."/>
            <person name="Dalgaard T.S."/>
            <person name="Juul-Madsen H.R."/>
        </authorList>
    </citation>
    <scope>NUCLEOTIDE SEQUENCE [LARGE SCALE GENOMIC DNA]</scope>
    <source>
        <strain evidence="2 3">1276495.2</strain>
    </source>
</reference>
<dbReference type="PANTHER" id="PTHR37017">
    <property type="entry name" value="AB HYDROLASE-1 DOMAIN-CONTAINING PROTEIN-RELATED"/>
    <property type="match status" value="1"/>
</dbReference>
<dbReference type="Proteomes" id="UP000093925">
    <property type="component" value="Unassembled WGS sequence"/>
</dbReference>